<evidence type="ECO:0000313" key="10">
    <source>
        <dbReference type="Proteomes" id="UP001249851"/>
    </source>
</evidence>
<reference evidence="9" key="1">
    <citation type="journal article" date="2023" name="G3 (Bethesda)">
        <title>Whole genome assembly and annotation of the endangered Caribbean coral Acropora cervicornis.</title>
        <authorList>
            <person name="Selwyn J.D."/>
            <person name="Vollmer S.V."/>
        </authorList>
    </citation>
    <scope>NUCLEOTIDE SEQUENCE</scope>
    <source>
        <strain evidence="9">K2</strain>
    </source>
</reference>
<protein>
    <recommendedName>
        <fullName evidence="8">THAP-type domain-containing protein</fullName>
    </recommendedName>
</protein>
<keyword evidence="4" id="KW-0862">Zinc</keyword>
<dbReference type="SUPFAM" id="SSF57716">
    <property type="entry name" value="Glucocorticoid receptor-like (DNA-binding domain)"/>
    <property type="match status" value="1"/>
</dbReference>
<name>A0AAD9PWU8_ACRCE</name>
<dbReference type="PROSITE" id="PS50950">
    <property type="entry name" value="ZF_THAP"/>
    <property type="match status" value="1"/>
</dbReference>
<dbReference type="PANTHER" id="PTHR23080:SF133">
    <property type="entry name" value="SI:CH211-262I1.5-RELATED"/>
    <property type="match status" value="1"/>
</dbReference>
<dbReference type="InterPro" id="IPR038441">
    <property type="entry name" value="THAP_Znf_sf"/>
</dbReference>
<reference evidence="9" key="2">
    <citation type="journal article" date="2023" name="Science">
        <title>Genomic signatures of disease resistance in endangered staghorn corals.</title>
        <authorList>
            <person name="Vollmer S.V."/>
            <person name="Selwyn J.D."/>
            <person name="Despard B.A."/>
            <person name="Roesel C.L."/>
        </authorList>
    </citation>
    <scope>NUCLEOTIDE SEQUENCE</scope>
    <source>
        <strain evidence="9">K2</strain>
    </source>
</reference>
<dbReference type="InterPro" id="IPR027805">
    <property type="entry name" value="Transposase_HTH_dom"/>
</dbReference>
<evidence type="ECO:0000256" key="5">
    <source>
        <dbReference type="ARBA" id="ARBA00023125"/>
    </source>
</evidence>
<keyword evidence="10" id="KW-1185">Reference proteome</keyword>
<comment type="cofactor">
    <cofactor evidence="1">
        <name>a divalent metal cation</name>
        <dbReference type="ChEBI" id="CHEBI:60240"/>
    </cofactor>
</comment>
<evidence type="ECO:0000313" key="9">
    <source>
        <dbReference type="EMBL" id="KAK2550120.1"/>
    </source>
</evidence>
<dbReference type="SMART" id="SM00980">
    <property type="entry name" value="THAP"/>
    <property type="match status" value="1"/>
</dbReference>
<evidence type="ECO:0000256" key="6">
    <source>
        <dbReference type="PROSITE-ProRule" id="PRU00309"/>
    </source>
</evidence>
<dbReference type="GO" id="GO:0003677">
    <property type="term" value="F:DNA binding"/>
    <property type="evidence" value="ECO:0007669"/>
    <property type="project" value="UniProtKB-UniRule"/>
</dbReference>
<keyword evidence="2" id="KW-0479">Metal-binding</keyword>
<dbReference type="AlphaFoldDB" id="A0AAD9PWU8"/>
<dbReference type="InterPro" id="IPR027806">
    <property type="entry name" value="HARBI1_dom"/>
</dbReference>
<dbReference type="SMART" id="SM00692">
    <property type="entry name" value="DM3"/>
    <property type="match status" value="1"/>
</dbReference>
<dbReference type="Gene3D" id="6.20.210.20">
    <property type="entry name" value="THAP domain"/>
    <property type="match status" value="1"/>
</dbReference>
<dbReference type="InterPro" id="IPR006612">
    <property type="entry name" value="THAP_Znf"/>
</dbReference>
<dbReference type="Pfam" id="PF13613">
    <property type="entry name" value="HTH_Tnp_4"/>
    <property type="match status" value="1"/>
</dbReference>
<gene>
    <name evidence="9" type="ORF">P5673_029313</name>
</gene>
<accession>A0AAD9PWU8</accession>
<keyword evidence="3 6" id="KW-0863">Zinc-finger</keyword>
<comment type="caution">
    <text evidence="9">The sequence shown here is derived from an EMBL/GenBank/DDBJ whole genome shotgun (WGS) entry which is preliminary data.</text>
</comment>
<evidence type="ECO:0000256" key="3">
    <source>
        <dbReference type="ARBA" id="ARBA00022771"/>
    </source>
</evidence>
<feature type="region of interest" description="Disordered" evidence="7">
    <location>
        <begin position="94"/>
        <end position="123"/>
    </location>
</feature>
<evidence type="ECO:0000259" key="8">
    <source>
        <dbReference type="PROSITE" id="PS50950"/>
    </source>
</evidence>
<sequence>MALKSNIRCCVPLYTQRGRVGPKGEQIAFFKFPDEEQMKKRWIHAIRRDVGRFFRISAALKVCSLHFKLSDISKGLGGRMSLKTRAVPSIFAWKQTSPRKRPPPTERPYQQQRKTGRNLSQKRLRSLKPQEELFLTLCRLRQGFAETHLSHLFNVSQATISRIIISWINFMYLRFGVVNIWPSREAINTTMPEDFRKAYPSTRVIIDCTEVKCAMPSSLLLNSELFSTYKNHTTLKGLVGISPSGAITFISQLYTGSMSDREIVERSGILDLPFTEGDSVMADKGFTISDILPLGVSLNIPPFLGTSTQMPPEDVVRTQEIARLRIHVERAINKIKNFHIWDSVIPLNLFGVANQMWSVCAFLSNIQDPILTS</sequence>
<dbReference type="Proteomes" id="UP001249851">
    <property type="component" value="Unassembled WGS sequence"/>
</dbReference>
<dbReference type="EMBL" id="JARQWQ010000115">
    <property type="protein sequence ID" value="KAK2550120.1"/>
    <property type="molecule type" value="Genomic_DNA"/>
</dbReference>
<dbReference type="PANTHER" id="PTHR23080">
    <property type="entry name" value="THAP DOMAIN PROTEIN"/>
    <property type="match status" value="1"/>
</dbReference>
<feature type="domain" description="THAP-type" evidence="8">
    <location>
        <begin position="3"/>
        <end position="91"/>
    </location>
</feature>
<evidence type="ECO:0000256" key="1">
    <source>
        <dbReference type="ARBA" id="ARBA00001968"/>
    </source>
</evidence>
<organism evidence="9 10">
    <name type="scientific">Acropora cervicornis</name>
    <name type="common">Staghorn coral</name>
    <dbReference type="NCBI Taxonomy" id="6130"/>
    <lineage>
        <taxon>Eukaryota</taxon>
        <taxon>Metazoa</taxon>
        <taxon>Cnidaria</taxon>
        <taxon>Anthozoa</taxon>
        <taxon>Hexacorallia</taxon>
        <taxon>Scleractinia</taxon>
        <taxon>Astrocoeniina</taxon>
        <taxon>Acroporidae</taxon>
        <taxon>Acropora</taxon>
    </lineage>
</organism>
<proteinExistence type="predicted"/>
<evidence type="ECO:0000256" key="7">
    <source>
        <dbReference type="SAM" id="MobiDB-lite"/>
    </source>
</evidence>
<dbReference type="Pfam" id="PF05485">
    <property type="entry name" value="THAP"/>
    <property type="match status" value="1"/>
</dbReference>
<dbReference type="GO" id="GO:0008270">
    <property type="term" value="F:zinc ion binding"/>
    <property type="evidence" value="ECO:0007669"/>
    <property type="project" value="UniProtKB-KW"/>
</dbReference>
<dbReference type="Pfam" id="PF13359">
    <property type="entry name" value="DDE_Tnp_4"/>
    <property type="match status" value="1"/>
</dbReference>
<evidence type="ECO:0000256" key="2">
    <source>
        <dbReference type="ARBA" id="ARBA00022723"/>
    </source>
</evidence>
<evidence type="ECO:0000256" key="4">
    <source>
        <dbReference type="ARBA" id="ARBA00022833"/>
    </source>
</evidence>
<feature type="compositionally biased region" description="Basic residues" evidence="7">
    <location>
        <begin position="114"/>
        <end position="123"/>
    </location>
</feature>
<keyword evidence="5 6" id="KW-0238">DNA-binding</keyword>